<dbReference type="AlphaFoldDB" id="A0A3E0HYY6"/>
<dbReference type="InterPro" id="IPR010318">
    <property type="entry name" value="S-Me-THD_N"/>
</dbReference>
<dbReference type="OrthoDB" id="3170437at2"/>
<dbReference type="RefSeq" id="WP_116173744.1">
    <property type="nucleotide sequence ID" value="NZ_CP144375.1"/>
</dbReference>
<evidence type="ECO:0000259" key="1">
    <source>
        <dbReference type="Pfam" id="PF06032"/>
    </source>
</evidence>
<proteinExistence type="predicted"/>
<name>A0A3E0HYY6_9PSEU</name>
<evidence type="ECO:0000313" key="3">
    <source>
        <dbReference type="EMBL" id="REH51684.1"/>
    </source>
</evidence>
<dbReference type="Gene3D" id="3.40.1610.10">
    <property type="entry name" value="CV3147-like domain"/>
    <property type="match status" value="1"/>
</dbReference>
<accession>A0A3E0HYY6</accession>
<comment type="caution">
    <text evidence="3">The sequence shown here is derived from an EMBL/GenBank/DDBJ whole genome shotgun (WGS) entry which is preliminary data.</text>
</comment>
<dbReference type="Pfam" id="PF20906">
    <property type="entry name" value="S-Me-THD_C"/>
    <property type="match status" value="1"/>
</dbReference>
<dbReference type="Pfam" id="PF06032">
    <property type="entry name" value="S-Me-THD_N"/>
    <property type="match status" value="1"/>
</dbReference>
<gene>
    <name evidence="3" type="ORF">BCF44_103133</name>
</gene>
<dbReference type="Gene3D" id="2.40.390.10">
    <property type="entry name" value="CV3147-like"/>
    <property type="match status" value="1"/>
</dbReference>
<dbReference type="InterPro" id="IPR027479">
    <property type="entry name" value="S-Me-THD_N_sf"/>
</dbReference>
<feature type="domain" description="S-Me-THD N-terminal" evidence="1">
    <location>
        <begin position="8"/>
        <end position="162"/>
    </location>
</feature>
<dbReference type="SUPFAM" id="SSF160991">
    <property type="entry name" value="CV3147-like"/>
    <property type="match status" value="1"/>
</dbReference>
<evidence type="ECO:0008006" key="5">
    <source>
        <dbReference type="Google" id="ProtNLM"/>
    </source>
</evidence>
<dbReference type="InterPro" id="IPR024071">
    <property type="entry name" value="S-Me-THD_C_sf"/>
</dbReference>
<dbReference type="EMBL" id="QUNO01000003">
    <property type="protein sequence ID" value="REH51684.1"/>
    <property type="molecule type" value="Genomic_DNA"/>
</dbReference>
<reference evidence="3 4" key="1">
    <citation type="submission" date="2018-08" db="EMBL/GenBank/DDBJ databases">
        <title>Genomic Encyclopedia of Archaeal and Bacterial Type Strains, Phase II (KMG-II): from individual species to whole genera.</title>
        <authorList>
            <person name="Goeker M."/>
        </authorList>
    </citation>
    <scope>NUCLEOTIDE SEQUENCE [LARGE SCALE GENOMIC DNA]</scope>
    <source>
        <strain evidence="3 4">DSM 45791</strain>
    </source>
</reference>
<dbReference type="Proteomes" id="UP000256269">
    <property type="component" value="Unassembled WGS sequence"/>
</dbReference>
<protein>
    <recommendedName>
        <fullName evidence="5">DUF917 domain-containing protein</fullName>
    </recommendedName>
</protein>
<organism evidence="3 4">
    <name type="scientific">Kutzneria buriramensis</name>
    <dbReference type="NCBI Taxonomy" id="1045776"/>
    <lineage>
        <taxon>Bacteria</taxon>
        <taxon>Bacillati</taxon>
        <taxon>Actinomycetota</taxon>
        <taxon>Actinomycetes</taxon>
        <taxon>Pseudonocardiales</taxon>
        <taxon>Pseudonocardiaceae</taxon>
        <taxon>Kutzneria</taxon>
    </lineage>
</organism>
<evidence type="ECO:0000259" key="2">
    <source>
        <dbReference type="Pfam" id="PF20906"/>
    </source>
</evidence>
<keyword evidence="4" id="KW-1185">Reference proteome</keyword>
<sequence length="352" mass="36179">MHLAGGRLREFARGCDVLGGGGGGQARYALPLAAHAVELTGPVPVVQASELPSDGLVMPCSFLGAPAIGAERIGTCREAATIRGHVERHFGRPVVAMLCNEIGGFHGTASVALAAHAGLPMLDADGMGRAFPGMSRVSMHLAGVSPEPVVLADEHDRVVAVHADGDGWLERMARSVVVGFGDRGVSSEYVMTVEQAAGAVIDGSIAKALRIGELIGEAKSVADAARAIAAEFDGVVIAEGKVAAALPEPGRPTPATIEGTGPDHGRTLRLEVGHEYLAVVEDGQVLATVPDIITVFDTYTGEALGAGELRYGHRVVAVALPCPDVWRTPAGLDLVGPAAFGLDLPYRPVVAP</sequence>
<dbReference type="InterPro" id="IPR048350">
    <property type="entry name" value="S-Me-THD-like_C"/>
</dbReference>
<evidence type="ECO:0000313" key="4">
    <source>
        <dbReference type="Proteomes" id="UP000256269"/>
    </source>
</evidence>
<feature type="domain" description="S-Me-THD-like C-terminal" evidence="2">
    <location>
        <begin position="166"/>
        <end position="349"/>
    </location>
</feature>